<evidence type="ECO:0000313" key="13">
    <source>
        <dbReference type="Ensembl" id="ENSCABP00000025428.1"/>
    </source>
</evidence>
<feature type="compositionally biased region" description="Low complexity" evidence="10">
    <location>
        <begin position="66"/>
        <end position="79"/>
    </location>
</feature>
<dbReference type="PROSITE" id="PS50041">
    <property type="entry name" value="C_TYPE_LECTIN_2"/>
    <property type="match status" value="1"/>
</dbReference>
<feature type="domain" description="C-type lectin" evidence="12">
    <location>
        <begin position="138"/>
        <end position="239"/>
    </location>
</feature>
<evidence type="ECO:0000256" key="4">
    <source>
        <dbReference type="ARBA" id="ARBA00022729"/>
    </source>
</evidence>
<keyword evidence="14" id="KW-1185">Reference proteome</keyword>
<evidence type="ECO:0000256" key="10">
    <source>
        <dbReference type="SAM" id="MobiDB-lite"/>
    </source>
</evidence>
<keyword evidence="7" id="KW-0391">Immunity</keyword>
<reference evidence="13" key="1">
    <citation type="submission" date="2025-08" db="UniProtKB">
        <authorList>
            <consortium name="Ensembl"/>
        </authorList>
    </citation>
    <scope>IDENTIFICATION</scope>
</reference>
<dbReference type="InterPro" id="IPR008160">
    <property type="entry name" value="Collagen"/>
</dbReference>
<dbReference type="GO" id="GO:0005615">
    <property type="term" value="C:extracellular space"/>
    <property type="evidence" value="ECO:0007669"/>
    <property type="project" value="TreeGrafter"/>
</dbReference>
<feature type="compositionally biased region" description="Basic and acidic residues" evidence="10">
    <location>
        <begin position="51"/>
        <end position="64"/>
    </location>
</feature>
<dbReference type="PANTHER" id="PTHR24024">
    <property type="entry name" value="PULMONARY SURFACTANT-ASSOCIATED PROTEIN A"/>
    <property type="match status" value="1"/>
</dbReference>
<dbReference type="InterPro" id="IPR018378">
    <property type="entry name" value="C-type_lectin_CS"/>
</dbReference>
<reference evidence="13" key="2">
    <citation type="submission" date="2025-09" db="UniProtKB">
        <authorList>
            <consortium name="Ensembl"/>
        </authorList>
    </citation>
    <scope>IDENTIFICATION</scope>
</reference>
<evidence type="ECO:0000256" key="7">
    <source>
        <dbReference type="ARBA" id="ARBA00022859"/>
    </source>
</evidence>
<dbReference type="AlphaFoldDB" id="A0A8C0J1A9"/>
<dbReference type="Proteomes" id="UP000694404">
    <property type="component" value="Unplaced"/>
</dbReference>
<accession>A0A8C0J1A9</accession>
<proteinExistence type="predicted"/>
<dbReference type="GO" id="GO:0045087">
    <property type="term" value="P:innate immune response"/>
    <property type="evidence" value="ECO:0007669"/>
    <property type="project" value="UniProtKB-KW"/>
</dbReference>
<dbReference type="Gene3D" id="3.10.100.10">
    <property type="entry name" value="Mannose-Binding Protein A, subunit A"/>
    <property type="match status" value="1"/>
</dbReference>
<evidence type="ECO:0000256" key="8">
    <source>
        <dbReference type="ARBA" id="ARBA00023119"/>
    </source>
</evidence>
<keyword evidence="3" id="KW-0399">Innate immunity</keyword>
<keyword evidence="6" id="KW-0106">Calcium</keyword>
<dbReference type="Pfam" id="PF00059">
    <property type="entry name" value="Lectin_C"/>
    <property type="match status" value="1"/>
</dbReference>
<feature type="region of interest" description="Disordered" evidence="10">
    <location>
        <begin position="47"/>
        <end position="102"/>
    </location>
</feature>
<sequence>MLLPSTLITFALGISLLKTSTASPSQSVQKWDANACAVVVCGPAQNGLPGRDGRDGKEGPKGEKGSQGLQGLKGSQGPPGKMGPAGLVGGKGSPGEKGTKGDIGRSNVEISLCFLVIMFPNGRIVGEKIFMTSGYEGNFDSLKQRCSQAGGQLASPRNAAENAAIQQIVVLYNKSVFLGINDIQTEGRFKYLNGENIVYSNWQTGEPNNDKGIEDCVEVHSSGKWNDKSCGEKRLIVCEF</sequence>
<feature type="chain" id="PRO_5034727033" description="C-type lectin domain-containing protein" evidence="11">
    <location>
        <begin position="23"/>
        <end position="240"/>
    </location>
</feature>
<feature type="signal peptide" evidence="11">
    <location>
        <begin position="1"/>
        <end position="22"/>
    </location>
</feature>
<comment type="subcellular location">
    <subcellularLocation>
        <location evidence="1">Secreted</location>
    </subcellularLocation>
</comment>
<keyword evidence="2" id="KW-0964">Secreted</keyword>
<dbReference type="Ensembl" id="ENSCABT00000027864.1">
    <property type="protein sequence ID" value="ENSCABP00000025428.1"/>
    <property type="gene ID" value="ENSCABG00000018704.1"/>
</dbReference>
<organism evidence="13 14">
    <name type="scientific">Chelonoidis abingdonii</name>
    <name type="common">Abingdon island giant tortoise</name>
    <name type="synonym">Testudo abingdonii</name>
    <dbReference type="NCBI Taxonomy" id="106734"/>
    <lineage>
        <taxon>Eukaryota</taxon>
        <taxon>Metazoa</taxon>
        <taxon>Chordata</taxon>
        <taxon>Craniata</taxon>
        <taxon>Vertebrata</taxon>
        <taxon>Euteleostomi</taxon>
        <taxon>Archelosauria</taxon>
        <taxon>Testudinata</taxon>
        <taxon>Testudines</taxon>
        <taxon>Cryptodira</taxon>
        <taxon>Durocryptodira</taxon>
        <taxon>Testudinoidea</taxon>
        <taxon>Testudinidae</taxon>
        <taxon>Chelonoidis</taxon>
    </lineage>
</organism>
<dbReference type="GeneTree" id="ENSGT00940000155748"/>
<keyword evidence="9" id="KW-1015">Disulfide bond</keyword>
<evidence type="ECO:0000256" key="5">
    <source>
        <dbReference type="ARBA" id="ARBA00022734"/>
    </source>
</evidence>
<evidence type="ECO:0000259" key="12">
    <source>
        <dbReference type="PROSITE" id="PS50041"/>
    </source>
</evidence>
<name>A0A8C0J1A9_CHEAB</name>
<dbReference type="InterPro" id="IPR001304">
    <property type="entry name" value="C-type_lectin-like"/>
</dbReference>
<dbReference type="InterPro" id="IPR033990">
    <property type="entry name" value="Collectin_CTLD"/>
</dbReference>
<dbReference type="GO" id="GO:0005581">
    <property type="term" value="C:collagen trimer"/>
    <property type="evidence" value="ECO:0007669"/>
    <property type="project" value="UniProtKB-KW"/>
</dbReference>
<dbReference type="FunFam" id="3.10.100.10:FF:000045">
    <property type="entry name" value="Pulmonary surfactant-associated protein D"/>
    <property type="match status" value="1"/>
</dbReference>
<dbReference type="InterPro" id="IPR016187">
    <property type="entry name" value="CTDL_fold"/>
</dbReference>
<evidence type="ECO:0000256" key="6">
    <source>
        <dbReference type="ARBA" id="ARBA00022837"/>
    </source>
</evidence>
<dbReference type="CDD" id="cd03591">
    <property type="entry name" value="CLECT_collectin_like"/>
    <property type="match status" value="1"/>
</dbReference>
<dbReference type="PROSITE" id="PS00615">
    <property type="entry name" value="C_TYPE_LECTIN_1"/>
    <property type="match status" value="1"/>
</dbReference>
<dbReference type="GO" id="GO:0005771">
    <property type="term" value="C:multivesicular body"/>
    <property type="evidence" value="ECO:0007669"/>
    <property type="project" value="TreeGrafter"/>
</dbReference>
<dbReference type="SUPFAM" id="SSF56436">
    <property type="entry name" value="C-type lectin-like"/>
    <property type="match status" value="1"/>
</dbReference>
<dbReference type="SMART" id="SM00034">
    <property type="entry name" value="CLECT"/>
    <property type="match status" value="1"/>
</dbReference>
<dbReference type="OMA" id="CRPPEGG"/>
<dbReference type="InterPro" id="IPR051077">
    <property type="entry name" value="Ca-dependent_lectin"/>
</dbReference>
<evidence type="ECO:0000256" key="11">
    <source>
        <dbReference type="SAM" id="SignalP"/>
    </source>
</evidence>
<keyword evidence="5" id="KW-0430">Lectin</keyword>
<evidence type="ECO:0000256" key="2">
    <source>
        <dbReference type="ARBA" id="ARBA00022525"/>
    </source>
</evidence>
<dbReference type="InterPro" id="IPR016186">
    <property type="entry name" value="C-type_lectin-like/link_sf"/>
</dbReference>
<keyword evidence="4 11" id="KW-0732">Signal</keyword>
<evidence type="ECO:0000313" key="14">
    <source>
        <dbReference type="Proteomes" id="UP000694404"/>
    </source>
</evidence>
<evidence type="ECO:0000256" key="1">
    <source>
        <dbReference type="ARBA" id="ARBA00004613"/>
    </source>
</evidence>
<dbReference type="Pfam" id="PF01391">
    <property type="entry name" value="Collagen"/>
    <property type="match status" value="1"/>
</dbReference>
<dbReference type="PANTHER" id="PTHR24024:SF15">
    <property type="entry name" value="PULMONARY SURFACTANT-ASSOCIATED PROTEIN D"/>
    <property type="match status" value="1"/>
</dbReference>
<dbReference type="GO" id="GO:0030246">
    <property type="term" value="F:carbohydrate binding"/>
    <property type="evidence" value="ECO:0007669"/>
    <property type="project" value="UniProtKB-KW"/>
</dbReference>
<protein>
    <recommendedName>
        <fullName evidence="12">C-type lectin domain-containing protein</fullName>
    </recommendedName>
</protein>
<feature type="compositionally biased region" description="Gly residues" evidence="10">
    <location>
        <begin position="86"/>
        <end position="95"/>
    </location>
</feature>
<keyword evidence="8" id="KW-0176">Collagen</keyword>
<evidence type="ECO:0000256" key="9">
    <source>
        <dbReference type="ARBA" id="ARBA00023157"/>
    </source>
</evidence>
<evidence type="ECO:0000256" key="3">
    <source>
        <dbReference type="ARBA" id="ARBA00022588"/>
    </source>
</evidence>